<gene>
    <name evidence="1" type="ORF">I79_000625</name>
</gene>
<evidence type="ECO:0000313" key="1">
    <source>
        <dbReference type="EMBL" id="EGV96374.1"/>
    </source>
</evidence>
<organism evidence="1 2">
    <name type="scientific">Cricetulus griseus</name>
    <name type="common">Chinese hamster</name>
    <name type="synonym">Cricetulus barabensis griseus</name>
    <dbReference type="NCBI Taxonomy" id="10029"/>
    <lineage>
        <taxon>Eukaryota</taxon>
        <taxon>Metazoa</taxon>
        <taxon>Chordata</taxon>
        <taxon>Craniata</taxon>
        <taxon>Vertebrata</taxon>
        <taxon>Euteleostomi</taxon>
        <taxon>Mammalia</taxon>
        <taxon>Eutheria</taxon>
        <taxon>Euarchontoglires</taxon>
        <taxon>Glires</taxon>
        <taxon>Rodentia</taxon>
        <taxon>Myomorpha</taxon>
        <taxon>Muroidea</taxon>
        <taxon>Cricetidae</taxon>
        <taxon>Cricetinae</taxon>
        <taxon>Cricetulus</taxon>
    </lineage>
</organism>
<dbReference type="Proteomes" id="UP000001075">
    <property type="component" value="Unassembled WGS sequence"/>
</dbReference>
<reference evidence="2" key="1">
    <citation type="journal article" date="2011" name="Nat. Biotechnol.">
        <title>The genomic sequence of the Chinese hamster ovary (CHO)-K1 cell line.</title>
        <authorList>
            <person name="Xu X."/>
            <person name="Nagarajan H."/>
            <person name="Lewis N.E."/>
            <person name="Pan S."/>
            <person name="Cai Z."/>
            <person name="Liu X."/>
            <person name="Chen W."/>
            <person name="Xie M."/>
            <person name="Wang W."/>
            <person name="Hammond S."/>
            <person name="Andersen M.R."/>
            <person name="Neff N."/>
            <person name="Passarelli B."/>
            <person name="Koh W."/>
            <person name="Fan H.C."/>
            <person name="Wang J."/>
            <person name="Gui Y."/>
            <person name="Lee K.H."/>
            <person name="Betenbaugh M.J."/>
            <person name="Quake S.R."/>
            <person name="Famili I."/>
            <person name="Palsson B.O."/>
            <person name="Wang J."/>
        </authorList>
    </citation>
    <scope>NUCLEOTIDE SEQUENCE [LARGE SCALE GENOMIC DNA]</scope>
    <source>
        <strain evidence="2">CHO K1 cell line</strain>
    </source>
</reference>
<protein>
    <submittedName>
        <fullName evidence="1">Uncharacterized protein</fullName>
    </submittedName>
</protein>
<dbReference type="InParanoid" id="G3GSK9"/>
<accession>G3GSK9</accession>
<sequence length="64" mass="7246">MLPKVESRYAEFHLGFSHLHIRKSLFSSLPHKDTEGTRENTQSAGVVGEKAAERRASVLFHLQL</sequence>
<evidence type="ECO:0000313" key="2">
    <source>
        <dbReference type="Proteomes" id="UP000001075"/>
    </source>
</evidence>
<dbReference type="AlphaFoldDB" id="G3GSK9"/>
<dbReference type="EMBL" id="JH000012">
    <property type="protein sequence ID" value="EGV96374.1"/>
    <property type="molecule type" value="Genomic_DNA"/>
</dbReference>
<proteinExistence type="predicted"/>
<name>G3GSK9_CRIGR</name>